<dbReference type="Gene3D" id="2.40.10.10">
    <property type="entry name" value="Trypsin-like serine proteases"/>
    <property type="match status" value="7"/>
</dbReference>
<dbReference type="Proteomes" id="UP000719412">
    <property type="component" value="Unassembled WGS sequence"/>
</dbReference>
<dbReference type="AlphaFoldDB" id="A0A8J6HPT4"/>
<dbReference type="GO" id="GO:0004252">
    <property type="term" value="F:serine-type endopeptidase activity"/>
    <property type="evidence" value="ECO:0007669"/>
    <property type="project" value="InterPro"/>
</dbReference>
<dbReference type="FunFam" id="2.40.10.10:FF:000068">
    <property type="entry name" value="transmembrane protease serine 2"/>
    <property type="match status" value="5"/>
</dbReference>
<dbReference type="InterPro" id="IPR001314">
    <property type="entry name" value="Peptidase_S1A"/>
</dbReference>
<keyword evidence="1" id="KW-1015">Disulfide bond</keyword>
<dbReference type="EMBL" id="JABDTM020017811">
    <property type="protein sequence ID" value="KAH0818372.1"/>
    <property type="molecule type" value="Genomic_DNA"/>
</dbReference>
<evidence type="ECO:0000256" key="1">
    <source>
        <dbReference type="ARBA" id="ARBA00023157"/>
    </source>
</evidence>
<gene>
    <name evidence="4" type="ORF">GEV33_004421</name>
</gene>
<reference evidence="4" key="2">
    <citation type="submission" date="2021-08" db="EMBL/GenBank/DDBJ databases">
        <authorList>
            <person name="Eriksson T."/>
        </authorList>
    </citation>
    <scope>NUCLEOTIDE SEQUENCE</scope>
    <source>
        <strain evidence="4">Stoneville</strain>
        <tissue evidence="4">Whole head</tissue>
    </source>
</reference>
<sequence>MKQFLVFYLYLAATLVSTSKVAQAGQFPYVAVVNVTTATSKIFCGGALLGDQWIVTAGQCVDQAISFTIQLGSNSLVEDDPNRQVLSTSTYVLHPGYNPETLDNDIGLIKLRMPIEFTDYIKPVYSVPVSNTPAGWNVLALGWGQINDDDGQLSHDLNWVSLATLTNEECRMTYGNQITDNMLCVDGNYNEGACVGDTGSPLVYLIKFGNALLQAPIYCSRQSRIIGGDLADAGQFPFSAAIYKSTPDGTFFCGGTLLNQEWILTAGQCVDGATLFTIRLGSNNLNSNDPNGQRLATDSYVLHPDYNPDTVENDLGLIKLRMPITYTTYISPIDFLPTSDLKSYTGAMALGWGQIDDATAGLVDELRWVRLTVLSNEECRLIYGTQITDNMACVDGNYNEGTCKGDSGGPLVETIGNQRGYMMIVGVASFISGNGCESTDPSGSYIFVSEVADSSIPLIVQEPSAQGARIIGGQEAYAGQFPYAAAVYKSTPSGNFFCTGSLMNYQWILTAGQCVDGATLFTILLGTHKLSGDNSTVLKLATETYVLHPEYNPDTLENDIGLIKLRLRVTLTGNINQIYLPHNEITEFLWVQPMDGDKPVTVSAYASDSELADTLNYVTLSAVSDAECRLTYGSQIGQNMVCFEGNYNEGTCFGDSGSPVFIQLSRGYYVAMAIASFFSSNGCERARIIGGQEAFAGEFPYAAAIYKTTPSGNFFCTGSLMNYQWILTAGQCVDGATLFTILLGTQKLSGDDSTVQRLATETYFLHPEYNPDTLENDIGLIKLRLPIYLPYAEIADSDSGIAYGWGQTSDSDPELSDTLNYVTLSAVSDAECRLTYGSQIGQNMICFEGNYNEGTCFGDSGSPVFIHVSRGYDVAIAIASFFVETDVKVLIHRDIQNCCLTTIGLEMLLQLHVEATYGGSVAAWLSEKVLRGRGPDASGFESHRRGRIFSKEGTSAGPWMCVYVSSGLTVGWWKEDQHSFGHHREVSTGLSPVGKRRPWVYKCCCVCVRIIGGQEATASRFPYAAAIYKSTPSGNYFCTGSFMNYQWILTAGQCVDGATIFTILLGTHKLSGDDSTVQKLATETYFLHPDYNPDTLENDIGLIKLRMPVTITGNINQLYLPYVDVTDVSVGTAFGWGQTSDSDSELADTLNYVTLRAVSDAECRITYGNQLAQNMVCFEGNYNEGTCLGDSGSPVVVRVSRGYDVAIAIASFFSSNGCESTDPSGFTKVFPYNDWIRNVTAS</sequence>
<feature type="domain" description="Peptidase S1" evidence="3">
    <location>
        <begin position="15"/>
        <end position="224"/>
    </location>
</feature>
<dbReference type="PROSITE" id="PS50240">
    <property type="entry name" value="TRYPSIN_DOM"/>
    <property type="match status" value="5"/>
</dbReference>
<name>A0A8J6HPT4_TENMO</name>
<keyword evidence="2" id="KW-0732">Signal</keyword>
<dbReference type="PROSITE" id="PS00135">
    <property type="entry name" value="TRYPSIN_SER"/>
    <property type="match status" value="3"/>
</dbReference>
<dbReference type="CDD" id="cd00190">
    <property type="entry name" value="Tryp_SPc"/>
    <property type="match status" value="5"/>
</dbReference>
<dbReference type="InterPro" id="IPR009003">
    <property type="entry name" value="Peptidase_S1_PA"/>
</dbReference>
<dbReference type="PRINTS" id="PR00722">
    <property type="entry name" value="CHYMOTRYPSIN"/>
</dbReference>
<comment type="caution">
    <text evidence="4">The sequence shown here is derived from an EMBL/GenBank/DDBJ whole genome shotgun (WGS) entry which is preliminary data.</text>
</comment>
<keyword evidence="5" id="KW-1185">Reference proteome</keyword>
<feature type="domain" description="Peptidase S1" evidence="3">
    <location>
        <begin position="1010"/>
        <end position="1241"/>
    </location>
</feature>
<dbReference type="InterPro" id="IPR051333">
    <property type="entry name" value="CLIP_Serine_Protease"/>
</dbReference>
<feature type="domain" description="Peptidase S1" evidence="3">
    <location>
        <begin position="509"/>
        <end position="690"/>
    </location>
</feature>
<evidence type="ECO:0000313" key="5">
    <source>
        <dbReference type="Proteomes" id="UP000719412"/>
    </source>
</evidence>
<protein>
    <recommendedName>
        <fullName evidence="3">Peptidase S1 domain-containing protein</fullName>
    </recommendedName>
</protein>
<reference evidence="4" key="1">
    <citation type="journal article" date="2020" name="J Insects Food Feed">
        <title>The yellow mealworm (Tenebrio molitor) genome: a resource for the emerging insects as food and feed industry.</title>
        <authorList>
            <person name="Eriksson T."/>
            <person name="Andere A."/>
            <person name="Kelstrup H."/>
            <person name="Emery V."/>
            <person name="Picard C."/>
        </authorList>
    </citation>
    <scope>NUCLEOTIDE SEQUENCE</scope>
    <source>
        <strain evidence="4">Stoneville</strain>
        <tissue evidence="4">Whole head</tissue>
    </source>
</reference>
<proteinExistence type="predicted"/>
<feature type="domain" description="Peptidase S1" evidence="3">
    <location>
        <begin position="225"/>
        <end position="513"/>
    </location>
</feature>
<dbReference type="InterPro" id="IPR033116">
    <property type="entry name" value="TRYPSIN_SER"/>
</dbReference>
<feature type="signal peptide" evidence="2">
    <location>
        <begin position="1"/>
        <end position="24"/>
    </location>
</feature>
<dbReference type="InterPro" id="IPR001254">
    <property type="entry name" value="Trypsin_dom"/>
</dbReference>
<evidence type="ECO:0000256" key="2">
    <source>
        <dbReference type="SAM" id="SignalP"/>
    </source>
</evidence>
<dbReference type="Pfam" id="PF00089">
    <property type="entry name" value="Trypsin"/>
    <property type="match status" value="5"/>
</dbReference>
<dbReference type="PANTHER" id="PTHR24260:SF136">
    <property type="entry name" value="GH08193P-RELATED"/>
    <property type="match status" value="1"/>
</dbReference>
<evidence type="ECO:0000313" key="4">
    <source>
        <dbReference type="EMBL" id="KAH0818372.1"/>
    </source>
</evidence>
<dbReference type="GO" id="GO:0006508">
    <property type="term" value="P:proteolysis"/>
    <property type="evidence" value="ECO:0007669"/>
    <property type="project" value="InterPro"/>
</dbReference>
<dbReference type="SMART" id="SM00020">
    <property type="entry name" value="Tryp_SPc"/>
    <property type="match status" value="5"/>
</dbReference>
<dbReference type="InterPro" id="IPR043504">
    <property type="entry name" value="Peptidase_S1_PA_chymotrypsin"/>
</dbReference>
<organism evidence="4 5">
    <name type="scientific">Tenebrio molitor</name>
    <name type="common">Yellow mealworm beetle</name>
    <dbReference type="NCBI Taxonomy" id="7067"/>
    <lineage>
        <taxon>Eukaryota</taxon>
        <taxon>Metazoa</taxon>
        <taxon>Ecdysozoa</taxon>
        <taxon>Arthropoda</taxon>
        <taxon>Hexapoda</taxon>
        <taxon>Insecta</taxon>
        <taxon>Pterygota</taxon>
        <taxon>Neoptera</taxon>
        <taxon>Endopterygota</taxon>
        <taxon>Coleoptera</taxon>
        <taxon>Polyphaga</taxon>
        <taxon>Cucujiformia</taxon>
        <taxon>Tenebrionidae</taxon>
        <taxon>Tenebrio</taxon>
    </lineage>
</organism>
<dbReference type="PANTHER" id="PTHR24260">
    <property type="match status" value="1"/>
</dbReference>
<evidence type="ECO:0000259" key="3">
    <source>
        <dbReference type="PROSITE" id="PS50240"/>
    </source>
</evidence>
<feature type="domain" description="Peptidase S1" evidence="3">
    <location>
        <begin position="688"/>
        <end position="930"/>
    </location>
</feature>
<feature type="chain" id="PRO_5035255684" description="Peptidase S1 domain-containing protein" evidence="2">
    <location>
        <begin position="25"/>
        <end position="1242"/>
    </location>
</feature>
<accession>A0A8J6HPT4</accession>
<dbReference type="SUPFAM" id="SSF50494">
    <property type="entry name" value="Trypsin-like serine proteases"/>
    <property type="match status" value="5"/>
</dbReference>